<dbReference type="Pfam" id="PF03186">
    <property type="entry name" value="CobD_Cbib"/>
    <property type="match status" value="1"/>
</dbReference>
<evidence type="ECO:0000256" key="8">
    <source>
        <dbReference type="ARBA" id="ARBA00022692"/>
    </source>
</evidence>
<comment type="pathway">
    <text evidence="3">Cofactor biosynthesis; adenosylcobalamin biosynthesis.</text>
</comment>
<evidence type="ECO:0000256" key="4">
    <source>
        <dbReference type="ARBA" id="ARBA00006263"/>
    </source>
</evidence>
<accession>A0ABD6C1F1</accession>
<comment type="similarity">
    <text evidence="4">Belongs to the CobD/CbiB family.</text>
</comment>
<gene>
    <name evidence="12" type="ORF">ACFR9T_08880</name>
</gene>
<evidence type="ECO:0000256" key="7">
    <source>
        <dbReference type="ARBA" id="ARBA00022573"/>
    </source>
</evidence>
<evidence type="ECO:0000256" key="5">
    <source>
        <dbReference type="ARBA" id="ARBA00016185"/>
    </source>
</evidence>
<dbReference type="GO" id="GO:0009236">
    <property type="term" value="P:cobalamin biosynthetic process"/>
    <property type="evidence" value="ECO:0007669"/>
    <property type="project" value="UniProtKB-KW"/>
</dbReference>
<keyword evidence="7" id="KW-0169">Cobalamin biosynthesis</keyword>
<feature type="transmembrane region" description="Helical" evidence="11">
    <location>
        <begin position="110"/>
        <end position="130"/>
    </location>
</feature>
<evidence type="ECO:0000256" key="11">
    <source>
        <dbReference type="SAM" id="Phobius"/>
    </source>
</evidence>
<comment type="caution">
    <text evidence="12">The sequence shown here is derived from an EMBL/GenBank/DDBJ whole genome shotgun (WGS) entry which is preliminary data.</text>
</comment>
<dbReference type="EMBL" id="JBHUDB010000004">
    <property type="protein sequence ID" value="MFD1570705.1"/>
    <property type="molecule type" value="Genomic_DNA"/>
</dbReference>
<dbReference type="GO" id="GO:0005886">
    <property type="term" value="C:plasma membrane"/>
    <property type="evidence" value="ECO:0007669"/>
    <property type="project" value="UniProtKB-SubCell"/>
</dbReference>
<keyword evidence="10 11" id="KW-0472">Membrane</keyword>
<name>A0ABD6C1F1_9EURY</name>
<evidence type="ECO:0000256" key="6">
    <source>
        <dbReference type="ARBA" id="ARBA00022475"/>
    </source>
</evidence>
<dbReference type="Proteomes" id="UP001597185">
    <property type="component" value="Unassembled WGS sequence"/>
</dbReference>
<feature type="transmembrane region" description="Helical" evidence="11">
    <location>
        <begin position="20"/>
        <end position="38"/>
    </location>
</feature>
<keyword evidence="8 11" id="KW-0812">Transmembrane</keyword>
<organism evidence="12 13">
    <name type="scientific">Halorubrum laminariae</name>
    <dbReference type="NCBI Taxonomy" id="1433523"/>
    <lineage>
        <taxon>Archaea</taxon>
        <taxon>Methanobacteriati</taxon>
        <taxon>Methanobacteriota</taxon>
        <taxon>Stenosarchaea group</taxon>
        <taxon>Halobacteria</taxon>
        <taxon>Halobacteriales</taxon>
        <taxon>Haloferacaceae</taxon>
        <taxon>Halorubrum</taxon>
    </lineage>
</organism>
<sequence length="274" mass="27395">MSPTTAFEALAPVSPVPLAPVAPAIAALGLAVAADFAFGEPPRHVHPVAWFGSLVGRIDREWHRPRLVGVAVAVALPLAAAAALGLLVAVAAVYGPWETGYGPLPAEMSVLAPLVAGGVLFVAASGRMLLDVTSEVVSLTETDPEAARESVRALVGRDPSALSPAALRSAAVESAAENLADGFVAPLWWFAVGTTAGVVAGAVGTPADAGSATPVIALSLGVAAAVWVKAVNTLDSMLGYRSKPVGSASARLDDLAMYLPARASAGCLAVAAIA</sequence>
<evidence type="ECO:0000256" key="10">
    <source>
        <dbReference type="ARBA" id="ARBA00023136"/>
    </source>
</evidence>
<comment type="function">
    <text evidence="1">Converts cobyric acid to cobinamide by the addition of aminopropanol on the F carboxylic group.</text>
</comment>
<evidence type="ECO:0000256" key="3">
    <source>
        <dbReference type="ARBA" id="ARBA00004953"/>
    </source>
</evidence>
<comment type="subcellular location">
    <subcellularLocation>
        <location evidence="2">Cell membrane</location>
        <topology evidence="2">Multi-pass membrane protein</topology>
    </subcellularLocation>
</comment>
<feature type="non-terminal residue" evidence="12">
    <location>
        <position position="274"/>
    </location>
</feature>
<evidence type="ECO:0000256" key="2">
    <source>
        <dbReference type="ARBA" id="ARBA00004651"/>
    </source>
</evidence>
<evidence type="ECO:0000313" key="13">
    <source>
        <dbReference type="Proteomes" id="UP001597185"/>
    </source>
</evidence>
<dbReference type="PANTHER" id="PTHR34308:SF1">
    <property type="entry name" value="COBALAMIN BIOSYNTHESIS PROTEIN CBIB"/>
    <property type="match status" value="1"/>
</dbReference>
<evidence type="ECO:0000256" key="1">
    <source>
        <dbReference type="ARBA" id="ARBA00003384"/>
    </source>
</evidence>
<dbReference type="AlphaFoldDB" id="A0ABD6C1F1"/>
<reference evidence="12 13" key="1">
    <citation type="journal article" date="2019" name="Int. J. Syst. Evol. Microbiol.">
        <title>The Global Catalogue of Microorganisms (GCM) 10K type strain sequencing project: providing services to taxonomists for standard genome sequencing and annotation.</title>
        <authorList>
            <consortium name="The Broad Institute Genomics Platform"/>
            <consortium name="The Broad Institute Genome Sequencing Center for Infectious Disease"/>
            <person name="Wu L."/>
            <person name="Ma J."/>
        </authorList>
    </citation>
    <scope>NUCLEOTIDE SEQUENCE [LARGE SCALE GENOMIC DNA]</scope>
    <source>
        <strain evidence="12 13">CGMCC 1.12689</strain>
    </source>
</reference>
<feature type="transmembrane region" description="Helical" evidence="11">
    <location>
        <begin position="67"/>
        <end position="90"/>
    </location>
</feature>
<proteinExistence type="inferred from homology"/>
<dbReference type="PANTHER" id="PTHR34308">
    <property type="entry name" value="COBALAMIN BIOSYNTHESIS PROTEIN CBIB"/>
    <property type="match status" value="1"/>
</dbReference>
<keyword evidence="13" id="KW-1185">Reference proteome</keyword>
<protein>
    <recommendedName>
        <fullName evidence="5">Probable cobalamin biosynthesis protein CobD</fullName>
    </recommendedName>
</protein>
<evidence type="ECO:0000313" key="12">
    <source>
        <dbReference type="EMBL" id="MFD1570705.1"/>
    </source>
</evidence>
<dbReference type="RefSeq" id="WP_379812114.1">
    <property type="nucleotide sequence ID" value="NZ_JBHUDB010000004.1"/>
</dbReference>
<keyword evidence="9 11" id="KW-1133">Transmembrane helix</keyword>
<evidence type="ECO:0000256" key="9">
    <source>
        <dbReference type="ARBA" id="ARBA00022989"/>
    </source>
</evidence>
<dbReference type="InterPro" id="IPR004485">
    <property type="entry name" value="Cobalamin_biosynth_CobD/CbiB"/>
</dbReference>
<keyword evidence="6" id="KW-1003">Cell membrane</keyword>